<name>A0A914CT82_9BILA</name>
<protein>
    <submittedName>
        <fullName evidence="3">Uncharacterized protein</fullName>
    </submittedName>
</protein>
<feature type="signal peptide" evidence="1">
    <location>
        <begin position="1"/>
        <end position="21"/>
    </location>
</feature>
<feature type="chain" id="PRO_5036770664" evidence="1">
    <location>
        <begin position="22"/>
        <end position="88"/>
    </location>
</feature>
<sequence length="88" mass="10049">MSRSSLLILIFACLFIEIGYATKNSFCRDQTLECMEEEHLHNYVKGLQDKVQELRSHLTESNCTICNVIDQPCLNGGTCSPTNDYNWT</sequence>
<evidence type="ECO:0000256" key="1">
    <source>
        <dbReference type="SAM" id="SignalP"/>
    </source>
</evidence>
<evidence type="ECO:0000313" key="2">
    <source>
        <dbReference type="Proteomes" id="UP000887540"/>
    </source>
</evidence>
<keyword evidence="1" id="KW-0732">Signal</keyword>
<reference evidence="3" key="1">
    <citation type="submission" date="2022-11" db="UniProtKB">
        <authorList>
            <consortium name="WormBaseParasite"/>
        </authorList>
    </citation>
    <scope>IDENTIFICATION</scope>
</reference>
<evidence type="ECO:0000313" key="3">
    <source>
        <dbReference type="WBParaSite" id="ACRNAN_scaffold13723.g22103.t1"/>
    </source>
</evidence>
<accession>A0A914CT82</accession>
<keyword evidence="2" id="KW-1185">Reference proteome</keyword>
<dbReference type="WBParaSite" id="ACRNAN_scaffold13723.g22103.t1">
    <property type="protein sequence ID" value="ACRNAN_scaffold13723.g22103.t1"/>
    <property type="gene ID" value="ACRNAN_scaffold13723.g22103"/>
</dbReference>
<proteinExistence type="predicted"/>
<organism evidence="2 3">
    <name type="scientific">Acrobeloides nanus</name>
    <dbReference type="NCBI Taxonomy" id="290746"/>
    <lineage>
        <taxon>Eukaryota</taxon>
        <taxon>Metazoa</taxon>
        <taxon>Ecdysozoa</taxon>
        <taxon>Nematoda</taxon>
        <taxon>Chromadorea</taxon>
        <taxon>Rhabditida</taxon>
        <taxon>Tylenchina</taxon>
        <taxon>Cephalobomorpha</taxon>
        <taxon>Cephaloboidea</taxon>
        <taxon>Cephalobidae</taxon>
        <taxon>Acrobeloides</taxon>
    </lineage>
</organism>
<dbReference type="Proteomes" id="UP000887540">
    <property type="component" value="Unplaced"/>
</dbReference>
<dbReference type="AlphaFoldDB" id="A0A914CT82"/>